<feature type="domain" description="AAA+ ATPase" evidence="1">
    <location>
        <begin position="37"/>
        <end position="190"/>
    </location>
</feature>
<evidence type="ECO:0000259" key="1">
    <source>
        <dbReference type="SMART" id="SM00382"/>
    </source>
</evidence>
<dbReference type="HOGENOM" id="CLU_093413_1_0_9"/>
<dbReference type="SUPFAM" id="SSF52540">
    <property type="entry name" value="P-loop containing nucleoside triphosphate hydrolases"/>
    <property type="match status" value="1"/>
</dbReference>
<dbReference type="Proteomes" id="UP000001662">
    <property type="component" value="Chromosome"/>
</dbReference>
<dbReference type="CDD" id="cd00009">
    <property type="entry name" value="AAA"/>
    <property type="match status" value="1"/>
</dbReference>
<dbReference type="eggNOG" id="COG1674">
    <property type="taxonomic scope" value="Bacteria"/>
</dbReference>
<dbReference type="OrthoDB" id="9807790at2"/>
<dbReference type="InterPro" id="IPR003593">
    <property type="entry name" value="AAA+_ATPase"/>
</dbReference>
<dbReference type="STRING" id="610130.Closa_4045"/>
<evidence type="ECO:0000313" key="3">
    <source>
        <dbReference type="Proteomes" id="UP000001662"/>
    </source>
</evidence>
<reference evidence="2" key="1">
    <citation type="submission" date="2010-07" db="EMBL/GenBank/DDBJ databases">
        <title>Complete sequence of Clostridium saccharolyticum WM1.</title>
        <authorList>
            <consortium name="US DOE Joint Genome Institute"/>
            <person name="Lucas S."/>
            <person name="Copeland A."/>
            <person name="Lapidus A."/>
            <person name="Cheng J.-F."/>
            <person name="Bruce D."/>
            <person name="Goodwin L."/>
            <person name="Pitluck S."/>
            <person name="Chertkov O."/>
            <person name="Detter J.C."/>
            <person name="Han C."/>
            <person name="Tapia R."/>
            <person name="Land M."/>
            <person name="Hauser L."/>
            <person name="Chang Y.-J."/>
            <person name="Jeffries C."/>
            <person name="Kyrpides N."/>
            <person name="Ivanova N."/>
            <person name="Mikhailova N."/>
            <person name="Mouttaki H."/>
            <person name="Lin L."/>
            <person name="Zhou J."/>
            <person name="Hemme C.L."/>
            <person name="Woyke T."/>
        </authorList>
    </citation>
    <scope>NUCLEOTIDE SEQUENCE [LARGE SCALE GENOMIC DNA]</scope>
    <source>
        <strain evidence="2">WM1</strain>
    </source>
</reference>
<dbReference type="EMBL" id="CP002109">
    <property type="protein sequence ID" value="ADL06554.1"/>
    <property type="molecule type" value="Genomic_DNA"/>
</dbReference>
<dbReference type="AlphaFoldDB" id="D9R1N1"/>
<sequence length="246" mass="28325">MIMITMNNGNGIIRPFVDETFWQYGATSWIEWDMMKDGYRFLLSGPSGSGKTTLAQGLLSRLARHLPRCQIYILDYKNIDFSYLEGAKRYFKHDSSTDGFLEFYDIFETRLSCNATYPWLILYIDEYPSWLLSLPSKVQKEFMLKMARLLNLSRAKQIHICVSCQKPLADLFSSGSRESFSHNVLLQAPSKETVGMLMPNFKDIIETCPTGVGYVTVNDSDLTKIRVPFPKNIDAMHRDLWNAVNR</sequence>
<gene>
    <name evidence="2" type="ordered locus">Closa_4045</name>
</gene>
<dbReference type="SMART" id="SM00382">
    <property type="entry name" value="AAA"/>
    <property type="match status" value="1"/>
</dbReference>
<organism evidence="2 3">
    <name type="scientific">Lacrimispora saccharolytica (strain ATCC 35040 / DSM 2544 / NRCC 2533 / WM1)</name>
    <name type="common">Clostridium saccharolyticum</name>
    <dbReference type="NCBI Taxonomy" id="610130"/>
    <lineage>
        <taxon>Bacteria</taxon>
        <taxon>Bacillati</taxon>
        <taxon>Bacillota</taxon>
        <taxon>Clostridia</taxon>
        <taxon>Lachnospirales</taxon>
        <taxon>Lachnospiraceae</taxon>
        <taxon>Lacrimispora</taxon>
    </lineage>
</organism>
<name>D9R1N1_LACSW</name>
<proteinExistence type="predicted"/>
<dbReference type="InterPro" id="IPR027417">
    <property type="entry name" value="P-loop_NTPase"/>
</dbReference>
<protein>
    <submittedName>
        <fullName evidence="2">AAA ATPase</fullName>
    </submittedName>
</protein>
<dbReference type="PaxDb" id="610130-Closa_4045"/>
<dbReference type="Gene3D" id="3.40.50.300">
    <property type="entry name" value="P-loop containing nucleotide triphosphate hydrolases"/>
    <property type="match status" value="2"/>
</dbReference>
<evidence type="ECO:0000313" key="2">
    <source>
        <dbReference type="EMBL" id="ADL06554.1"/>
    </source>
</evidence>
<keyword evidence="3" id="KW-1185">Reference proteome</keyword>
<accession>D9R1N1</accession>
<dbReference type="KEGG" id="csh:Closa_4045"/>